<evidence type="ECO:0000256" key="1">
    <source>
        <dbReference type="ARBA" id="ARBA00009437"/>
    </source>
</evidence>
<sequence>MELRHLHTFVAVAEERSFSRAATRLRTAQSAVSRTVQALERELGGALFERSRHHVELTKTGRATLDTARATLAAAEAVRDAARRTCPLPADECLVETSDA</sequence>
<dbReference type="InterPro" id="IPR036388">
    <property type="entry name" value="WH-like_DNA-bd_sf"/>
</dbReference>
<keyword evidence="4" id="KW-0804">Transcription</keyword>
<dbReference type="Gene3D" id="1.10.10.10">
    <property type="entry name" value="Winged helix-like DNA-binding domain superfamily/Winged helix DNA-binding domain"/>
    <property type="match status" value="1"/>
</dbReference>
<keyword evidence="3" id="KW-0238">DNA-binding</keyword>
<dbReference type="PRINTS" id="PR00039">
    <property type="entry name" value="HTHLYSR"/>
</dbReference>
<dbReference type="InterPro" id="IPR036390">
    <property type="entry name" value="WH_DNA-bd_sf"/>
</dbReference>
<accession>A0ABQ4CVX0</accession>
<dbReference type="SUPFAM" id="SSF46785">
    <property type="entry name" value="Winged helix' DNA-binding domain"/>
    <property type="match status" value="1"/>
</dbReference>
<dbReference type="EMBL" id="BONE01000043">
    <property type="protein sequence ID" value="GIF75425.1"/>
    <property type="molecule type" value="Genomic_DNA"/>
</dbReference>
<evidence type="ECO:0000256" key="4">
    <source>
        <dbReference type="ARBA" id="ARBA00023163"/>
    </source>
</evidence>
<gene>
    <name evidence="6" type="ORF">Asi02nite_49430</name>
</gene>
<evidence type="ECO:0000256" key="2">
    <source>
        <dbReference type="ARBA" id="ARBA00023015"/>
    </source>
</evidence>
<organism evidence="6 7">
    <name type="scientific">Asanoa siamensis</name>
    <dbReference type="NCBI Taxonomy" id="926357"/>
    <lineage>
        <taxon>Bacteria</taxon>
        <taxon>Bacillati</taxon>
        <taxon>Actinomycetota</taxon>
        <taxon>Actinomycetes</taxon>
        <taxon>Micromonosporales</taxon>
        <taxon>Micromonosporaceae</taxon>
        <taxon>Asanoa</taxon>
    </lineage>
</organism>
<feature type="domain" description="HTH lysR-type" evidence="5">
    <location>
        <begin position="1"/>
        <end position="58"/>
    </location>
</feature>
<protein>
    <recommendedName>
        <fullName evidence="5">HTH lysR-type domain-containing protein</fullName>
    </recommendedName>
</protein>
<dbReference type="PROSITE" id="PS50931">
    <property type="entry name" value="HTH_LYSR"/>
    <property type="match status" value="1"/>
</dbReference>
<keyword evidence="7" id="KW-1185">Reference proteome</keyword>
<comment type="caution">
    <text evidence="6">The sequence shown here is derived from an EMBL/GenBank/DDBJ whole genome shotgun (WGS) entry which is preliminary data.</text>
</comment>
<comment type="similarity">
    <text evidence="1">Belongs to the LysR transcriptional regulatory family.</text>
</comment>
<dbReference type="PANTHER" id="PTHR30346">
    <property type="entry name" value="TRANSCRIPTIONAL DUAL REGULATOR HCAR-RELATED"/>
    <property type="match status" value="1"/>
</dbReference>
<dbReference type="RefSeq" id="WP_203716290.1">
    <property type="nucleotide sequence ID" value="NZ_BONE01000043.1"/>
</dbReference>
<keyword evidence="2" id="KW-0805">Transcription regulation</keyword>
<dbReference type="PANTHER" id="PTHR30346:SF28">
    <property type="entry name" value="HTH-TYPE TRANSCRIPTIONAL REGULATOR CYNR"/>
    <property type="match status" value="1"/>
</dbReference>
<dbReference type="Pfam" id="PF00126">
    <property type="entry name" value="HTH_1"/>
    <property type="match status" value="1"/>
</dbReference>
<name>A0ABQ4CVX0_9ACTN</name>
<reference evidence="6 7" key="1">
    <citation type="submission" date="2021-01" db="EMBL/GenBank/DDBJ databases">
        <title>Whole genome shotgun sequence of Asanoa siamensis NBRC 107932.</title>
        <authorList>
            <person name="Komaki H."/>
            <person name="Tamura T."/>
        </authorList>
    </citation>
    <scope>NUCLEOTIDE SEQUENCE [LARGE SCALE GENOMIC DNA]</scope>
    <source>
        <strain evidence="6 7">NBRC 107932</strain>
    </source>
</reference>
<dbReference type="InterPro" id="IPR000847">
    <property type="entry name" value="LysR_HTH_N"/>
</dbReference>
<evidence type="ECO:0000313" key="6">
    <source>
        <dbReference type="EMBL" id="GIF75425.1"/>
    </source>
</evidence>
<evidence type="ECO:0000313" key="7">
    <source>
        <dbReference type="Proteomes" id="UP000604117"/>
    </source>
</evidence>
<dbReference type="Proteomes" id="UP000604117">
    <property type="component" value="Unassembled WGS sequence"/>
</dbReference>
<evidence type="ECO:0000259" key="5">
    <source>
        <dbReference type="PROSITE" id="PS50931"/>
    </source>
</evidence>
<proteinExistence type="inferred from homology"/>
<evidence type="ECO:0000256" key="3">
    <source>
        <dbReference type="ARBA" id="ARBA00023125"/>
    </source>
</evidence>